<organism evidence="2">
    <name type="scientific">Chrysolophuspictus Genomoviridae sp</name>
    <dbReference type="NCBI Taxonomy" id="2814942"/>
    <lineage>
        <taxon>Viruses</taxon>
        <taxon>Monodnaviria</taxon>
        <taxon>Shotokuvirae</taxon>
        <taxon>Cressdnaviricota</taxon>
        <taxon>Repensiviricetes</taxon>
        <taxon>Geplafuvirales</taxon>
        <taxon>Genomoviridae</taxon>
    </lineage>
</organism>
<sequence>MAKSRYARKPRRSYAKSGAKRRSRSGPRRSTTKKRYSKRPMTKRRILNVTSRKKRDTMLTVSNTSTAGASVTPAVQPAFVSAATGGVFLWLATARDLSPGTQPSSSTVVMEASRTATSCYMRGLSEHLRIQTSSGLPWFHRRICFTYKGAEPLRSTFTGDTGGPQWWTETSSGVARLMFNISVNQTPNYRNNLNALIFKGSEGVDWIDPITAPTDNRRITVKYDRTWTIQSGNANGVVKERKLWHAMNKTLVYDDDENGAVEDQSPYSARGKQGMGDYYVLDFIIAGTGGTSSDLMRIDATSTLYWHER</sequence>
<evidence type="ECO:0000313" key="2">
    <source>
        <dbReference type="EMBL" id="QTE03588.1"/>
    </source>
</evidence>
<name>A0A8A4XCT3_9VIRU</name>
<evidence type="ECO:0000256" key="1">
    <source>
        <dbReference type="SAM" id="MobiDB-lite"/>
    </source>
</evidence>
<reference evidence="2" key="1">
    <citation type="submission" date="2020-10" db="EMBL/GenBank/DDBJ databases">
        <title>CRESS DNA virus dark matter in the feces of wild birds.</title>
        <authorList>
            <person name="Yang S."/>
            <person name="Zhang W."/>
        </authorList>
    </citation>
    <scope>NUCLEOTIDE SEQUENCE</scope>
    <source>
        <strain evidence="2">Gps222gen4</strain>
    </source>
</reference>
<proteinExistence type="predicted"/>
<dbReference type="EMBL" id="MW182899">
    <property type="protein sequence ID" value="QTE03588.1"/>
    <property type="molecule type" value="Genomic_DNA"/>
</dbReference>
<feature type="compositionally biased region" description="Basic residues" evidence="1">
    <location>
        <begin position="1"/>
        <end position="55"/>
    </location>
</feature>
<feature type="region of interest" description="Disordered" evidence="1">
    <location>
        <begin position="1"/>
        <end position="61"/>
    </location>
</feature>
<protein>
    <submittedName>
        <fullName evidence="2">Capsid protein</fullName>
    </submittedName>
</protein>
<accession>A0A8A4XCT3</accession>